<dbReference type="RefSeq" id="WP_387699048.1">
    <property type="nucleotide sequence ID" value="NZ_JBIAMX010000002.1"/>
</dbReference>
<dbReference type="InterPro" id="IPR001753">
    <property type="entry name" value="Enoyl-CoA_hydra/iso"/>
</dbReference>
<gene>
    <name evidence="1" type="ORF">ACFYTF_04210</name>
</gene>
<accession>A0ABW6PHZ7</accession>
<proteinExistence type="predicted"/>
<dbReference type="Pfam" id="PF00378">
    <property type="entry name" value="ECH_1"/>
    <property type="match status" value="1"/>
</dbReference>
<organism evidence="1 2">
    <name type="scientific">Nocardia thailandica</name>
    <dbReference type="NCBI Taxonomy" id="257275"/>
    <lineage>
        <taxon>Bacteria</taxon>
        <taxon>Bacillati</taxon>
        <taxon>Actinomycetota</taxon>
        <taxon>Actinomycetes</taxon>
        <taxon>Mycobacteriales</taxon>
        <taxon>Nocardiaceae</taxon>
        <taxon>Nocardia</taxon>
    </lineage>
</organism>
<evidence type="ECO:0000313" key="1">
    <source>
        <dbReference type="EMBL" id="MFF0542020.1"/>
    </source>
</evidence>
<sequence>MPYLTRDASVFVLDLGEPGVADTENRFSPDWMAAVDACLDEVEHSTGDAALVTTGTGKFYSNGFEPERFAGDGVGEYLLAGQRLFARLLTLSVPTVAALNGHCFAAGAILAAAHDARVMRADRGFFCLPEIGLGFAMPGGLVIPGGMADLLTARLPGAAAHEAILTGRRYGGDEALAAGLVEAALPAERVLPHAIEIAAARAATRGPALGAMKSWLYRDVVASLRTLELSVGS</sequence>
<dbReference type="InterPro" id="IPR029045">
    <property type="entry name" value="ClpP/crotonase-like_dom_sf"/>
</dbReference>
<dbReference type="EMBL" id="JBIAMX010000002">
    <property type="protein sequence ID" value="MFF0542020.1"/>
    <property type="molecule type" value="Genomic_DNA"/>
</dbReference>
<dbReference type="SUPFAM" id="SSF52096">
    <property type="entry name" value="ClpP/crotonase"/>
    <property type="match status" value="1"/>
</dbReference>
<dbReference type="CDD" id="cd06558">
    <property type="entry name" value="crotonase-like"/>
    <property type="match status" value="1"/>
</dbReference>
<name>A0ABW6PHZ7_9NOCA</name>
<evidence type="ECO:0000313" key="2">
    <source>
        <dbReference type="Proteomes" id="UP001601444"/>
    </source>
</evidence>
<dbReference type="PANTHER" id="PTHR11941:SF75">
    <property type="entry name" value="ENOYL-COA HYDRATASE_ISOMERASE FAMILY PROTEIN"/>
    <property type="match status" value="1"/>
</dbReference>
<reference evidence="1 2" key="1">
    <citation type="submission" date="2024-10" db="EMBL/GenBank/DDBJ databases">
        <title>The Natural Products Discovery Center: Release of the First 8490 Sequenced Strains for Exploring Actinobacteria Biosynthetic Diversity.</title>
        <authorList>
            <person name="Kalkreuter E."/>
            <person name="Kautsar S.A."/>
            <person name="Yang D."/>
            <person name="Bader C.D."/>
            <person name="Teijaro C.N."/>
            <person name="Fluegel L."/>
            <person name="Davis C.M."/>
            <person name="Simpson J.R."/>
            <person name="Lauterbach L."/>
            <person name="Steele A.D."/>
            <person name="Gui C."/>
            <person name="Meng S."/>
            <person name="Li G."/>
            <person name="Viehrig K."/>
            <person name="Ye F."/>
            <person name="Su P."/>
            <person name="Kiefer A.F."/>
            <person name="Nichols A."/>
            <person name="Cepeda A.J."/>
            <person name="Yan W."/>
            <person name="Fan B."/>
            <person name="Jiang Y."/>
            <person name="Adhikari A."/>
            <person name="Zheng C.-J."/>
            <person name="Schuster L."/>
            <person name="Cowan T.M."/>
            <person name="Smanski M.J."/>
            <person name="Chevrette M.G."/>
            <person name="De Carvalho L.P.S."/>
            <person name="Shen B."/>
        </authorList>
    </citation>
    <scope>NUCLEOTIDE SEQUENCE [LARGE SCALE GENOMIC DNA]</scope>
    <source>
        <strain evidence="1 2">NPDC004045</strain>
    </source>
</reference>
<dbReference type="PANTHER" id="PTHR11941">
    <property type="entry name" value="ENOYL-COA HYDRATASE-RELATED"/>
    <property type="match status" value="1"/>
</dbReference>
<dbReference type="Gene3D" id="3.90.226.10">
    <property type="entry name" value="2-enoyl-CoA Hydratase, Chain A, domain 1"/>
    <property type="match status" value="1"/>
</dbReference>
<keyword evidence="2" id="KW-1185">Reference proteome</keyword>
<comment type="caution">
    <text evidence="1">The sequence shown here is derived from an EMBL/GenBank/DDBJ whole genome shotgun (WGS) entry which is preliminary data.</text>
</comment>
<dbReference type="Proteomes" id="UP001601444">
    <property type="component" value="Unassembled WGS sequence"/>
</dbReference>
<protein>
    <submittedName>
        <fullName evidence="1">Enoyl-CoA hydratase/isomerase family protein</fullName>
    </submittedName>
</protein>